<evidence type="ECO:0000313" key="3">
    <source>
        <dbReference type="Proteomes" id="UP000774617"/>
    </source>
</evidence>
<feature type="non-terminal residue" evidence="2">
    <location>
        <position position="214"/>
    </location>
</feature>
<comment type="caution">
    <text evidence="2">The sequence shown here is derived from an EMBL/GenBank/DDBJ whole genome shotgun (WGS) entry which is preliminary data.</text>
</comment>
<organism evidence="2 3">
    <name type="scientific">Macrophomina phaseolina</name>
    <dbReference type="NCBI Taxonomy" id="35725"/>
    <lineage>
        <taxon>Eukaryota</taxon>
        <taxon>Fungi</taxon>
        <taxon>Dikarya</taxon>
        <taxon>Ascomycota</taxon>
        <taxon>Pezizomycotina</taxon>
        <taxon>Dothideomycetes</taxon>
        <taxon>Dothideomycetes incertae sedis</taxon>
        <taxon>Botryosphaeriales</taxon>
        <taxon>Botryosphaeriaceae</taxon>
        <taxon>Macrophomina</taxon>
    </lineage>
</organism>
<evidence type="ECO:0000313" key="2">
    <source>
        <dbReference type="EMBL" id="KAH7042015.1"/>
    </source>
</evidence>
<sequence length="214" mass="23075">MRWSSAERTWARSSRSLGAHTHTHSPKRATEAEAASPVGIGWRIPYLLAGAFARTHPRHMPPPLPFPPPLADGRYLVAFCPPPPHPLHPHPPSPPPRPPSPPPPRPSCSTRPPCRLTHGYSVTEQQTTPRLITTSETGREQGHVARGTACAPGASASVRRVLLRACVYGCMDASTHVCKAEAQRINRSSNEASLSVSDTSWGGAFSLFCDSSSF</sequence>
<feature type="compositionally biased region" description="Pro residues" evidence="1">
    <location>
        <begin position="87"/>
        <end position="106"/>
    </location>
</feature>
<keyword evidence="3" id="KW-1185">Reference proteome</keyword>
<gene>
    <name evidence="2" type="ORF">B0J12DRAFT_675412</name>
</gene>
<proteinExistence type="predicted"/>
<name>A0ABQ8G186_9PEZI</name>
<dbReference type="Proteomes" id="UP000774617">
    <property type="component" value="Unassembled WGS sequence"/>
</dbReference>
<accession>A0ABQ8G186</accession>
<dbReference type="EMBL" id="JAGTJR010000028">
    <property type="protein sequence ID" value="KAH7042015.1"/>
    <property type="molecule type" value="Genomic_DNA"/>
</dbReference>
<feature type="region of interest" description="Disordered" evidence="1">
    <location>
        <begin position="1"/>
        <end position="34"/>
    </location>
</feature>
<evidence type="ECO:0000256" key="1">
    <source>
        <dbReference type="SAM" id="MobiDB-lite"/>
    </source>
</evidence>
<reference evidence="2 3" key="1">
    <citation type="journal article" date="2021" name="Nat. Commun.">
        <title>Genetic determinants of endophytism in the Arabidopsis root mycobiome.</title>
        <authorList>
            <person name="Mesny F."/>
            <person name="Miyauchi S."/>
            <person name="Thiergart T."/>
            <person name="Pickel B."/>
            <person name="Atanasova L."/>
            <person name="Karlsson M."/>
            <person name="Huettel B."/>
            <person name="Barry K.W."/>
            <person name="Haridas S."/>
            <person name="Chen C."/>
            <person name="Bauer D."/>
            <person name="Andreopoulos W."/>
            <person name="Pangilinan J."/>
            <person name="LaButti K."/>
            <person name="Riley R."/>
            <person name="Lipzen A."/>
            <person name="Clum A."/>
            <person name="Drula E."/>
            <person name="Henrissat B."/>
            <person name="Kohler A."/>
            <person name="Grigoriev I.V."/>
            <person name="Martin F.M."/>
            <person name="Hacquard S."/>
        </authorList>
    </citation>
    <scope>NUCLEOTIDE SEQUENCE [LARGE SCALE GENOMIC DNA]</scope>
    <source>
        <strain evidence="2 3">MPI-SDFR-AT-0080</strain>
    </source>
</reference>
<feature type="region of interest" description="Disordered" evidence="1">
    <location>
        <begin position="87"/>
        <end position="126"/>
    </location>
</feature>
<protein>
    <submittedName>
        <fullName evidence="2">Uncharacterized protein</fullName>
    </submittedName>
</protein>